<organism evidence="2 3">
    <name type="scientific">Coccomyxa viridis</name>
    <dbReference type="NCBI Taxonomy" id="1274662"/>
    <lineage>
        <taxon>Eukaryota</taxon>
        <taxon>Viridiplantae</taxon>
        <taxon>Chlorophyta</taxon>
        <taxon>core chlorophytes</taxon>
        <taxon>Trebouxiophyceae</taxon>
        <taxon>Trebouxiophyceae incertae sedis</taxon>
        <taxon>Coccomyxaceae</taxon>
        <taxon>Coccomyxa</taxon>
    </lineage>
</organism>
<evidence type="ECO:0000313" key="2">
    <source>
        <dbReference type="EMBL" id="CAK0785127.1"/>
    </source>
</evidence>
<dbReference type="Proteomes" id="UP001314263">
    <property type="component" value="Unassembled WGS sequence"/>
</dbReference>
<accession>A0AAV1IFZ6</accession>
<protein>
    <recommendedName>
        <fullName evidence="1">Exostosin GT47 domain-containing protein</fullName>
    </recommendedName>
</protein>
<dbReference type="EMBL" id="CAUYUE010000011">
    <property type="protein sequence ID" value="CAK0785127.1"/>
    <property type="molecule type" value="Genomic_DNA"/>
</dbReference>
<feature type="domain" description="Exostosin GT47" evidence="1">
    <location>
        <begin position="56"/>
        <end position="134"/>
    </location>
</feature>
<proteinExistence type="predicted"/>
<evidence type="ECO:0000313" key="3">
    <source>
        <dbReference type="Proteomes" id="UP001314263"/>
    </source>
</evidence>
<name>A0AAV1IFZ6_9CHLO</name>
<sequence>MGLPALWLIMGSCYTKKAGNIGLVLRRAVVQGLQVMGDEDVDVCCSGADAPAKVACTDKNFRQNPQRTQPQPDLLADMAHSQFCLVMPGNVQSSGHLADAFFTGCIPVFLGPPFHTLPIPHLIDYSAIGVFLNASLTPLPWWPKKPGLTFEPALKPRAGLEDRGHPKWWFPDSPKVELQAIEGMEEIVTVLRGYSAQQIAQKRAALLSYRHLFTFSEKPTHPVAASDVVVELMCTYAKSSKRRGQRGIVQHPPIPPGF</sequence>
<reference evidence="2 3" key="1">
    <citation type="submission" date="2023-10" db="EMBL/GenBank/DDBJ databases">
        <authorList>
            <person name="Maclean D."/>
            <person name="Macfadyen A."/>
        </authorList>
    </citation>
    <scope>NUCLEOTIDE SEQUENCE [LARGE SCALE GENOMIC DNA]</scope>
</reference>
<dbReference type="Pfam" id="PF03016">
    <property type="entry name" value="Exostosin_GT47"/>
    <property type="match status" value="1"/>
</dbReference>
<keyword evidence="3" id="KW-1185">Reference proteome</keyword>
<dbReference type="AlphaFoldDB" id="A0AAV1IFZ6"/>
<gene>
    <name evidence="2" type="ORF">CVIRNUC_008333</name>
</gene>
<comment type="caution">
    <text evidence="2">The sequence shown here is derived from an EMBL/GenBank/DDBJ whole genome shotgun (WGS) entry which is preliminary data.</text>
</comment>
<evidence type="ECO:0000259" key="1">
    <source>
        <dbReference type="Pfam" id="PF03016"/>
    </source>
</evidence>
<dbReference type="InterPro" id="IPR040911">
    <property type="entry name" value="Exostosin_GT47"/>
</dbReference>